<feature type="compositionally biased region" description="Basic and acidic residues" evidence="1">
    <location>
        <begin position="255"/>
        <end position="265"/>
    </location>
</feature>
<protein>
    <submittedName>
        <fullName evidence="2">Uncharacterized protein</fullName>
    </submittedName>
</protein>
<comment type="caution">
    <text evidence="2">The sequence shown here is derived from an EMBL/GenBank/DDBJ whole genome shotgun (WGS) entry which is preliminary data.</text>
</comment>
<dbReference type="InParanoid" id="S7XRU9"/>
<feature type="region of interest" description="Disordered" evidence="1">
    <location>
        <begin position="14"/>
        <end position="61"/>
    </location>
</feature>
<keyword evidence="3" id="KW-1185">Reference proteome</keyword>
<dbReference type="EMBL" id="ATCN01000635">
    <property type="protein sequence ID" value="EPR78648.1"/>
    <property type="molecule type" value="Genomic_DNA"/>
</dbReference>
<gene>
    <name evidence="2" type="ORF">SLOPH_1062</name>
</gene>
<dbReference type="HOGENOM" id="CLU_520892_0_0_1"/>
<accession>S7XRU9</accession>
<reference evidence="3" key="1">
    <citation type="journal article" date="2013" name="PLoS Genet.">
        <title>The genome of Spraguea lophii and the basis of host-microsporidian interactions.</title>
        <authorList>
            <person name="Campbell S.E."/>
            <person name="Williams T.A."/>
            <person name="Yousuf A."/>
            <person name="Soanes D.M."/>
            <person name="Paszkiewicz K.H."/>
            <person name="Williams B.A.P."/>
        </authorList>
    </citation>
    <scope>NUCLEOTIDE SEQUENCE [LARGE SCALE GENOMIC DNA]</scope>
    <source>
        <strain evidence="3">42_110</strain>
    </source>
</reference>
<dbReference type="AlphaFoldDB" id="S7XRU9"/>
<dbReference type="VEuPathDB" id="MicrosporidiaDB:SLOPH_1062"/>
<feature type="region of interest" description="Disordered" evidence="1">
    <location>
        <begin position="244"/>
        <end position="276"/>
    </location>
</feature>
<name>S7XRU9_SPRLO</name>
<feature type="region of interest" description="Disordered" evidence="1">
    <location>
        <begin position="161"/>
        <end position="188"/>
    </location>
</feature>
<organism evidence="2 3">
    <name type="scientific">Spraguea lophii (strain 42_110)</name>
    <name type="common">Microsporidian parasite</name>
    <dbReference type="NCBI Taxonomy" id="1358809"/>
    <lineage>
        <taxon>Eukaryota</taxon>
        <taxon>Fungi</taxon>
        <taxon>Fungi incertae sedis</taxon>
        <taxon>Microsporidia</taxon>
        <taxon>Spragueidae</taxon>
        <taxon>Spraguea</taxon>
    </lineage>
</organism>
<sequence>MLFYLLLKQVFSSRNPGRQNQQRPRQPIPNQSIHGLPSPAIPYNTHSTTPGAFAGNPTGTTVMPTQYLPQGSLYPQVNLGQPSQPQLFVTMPIAQSYNMPGPSFQQQVPTATTSNFSASSIYFPSSQQTQFPGTMPVPYTPGFANTNVPTFTPSVIPKQPRTYTAHHPKTQYTTVRKSSHGTGRGTKRLRPAKFLPQFSEEENKDIENLSQNMERQGIGQGSKGYKLEENIYDLDGGDCNESDAEDYDICSPDTRGPRRYVDHPNIRLPPGSEVVRSNQPLDSSSFMETYSSPDCVLEHSSDCNNVYINLRGYPEEERPINLYNSDIVLENEDEDMALIKKKKTIFTKVMDTLDINDPVFEGNENVASDEYFEILKETAQNNAEINKLSGEAVRDALKAKLGAETNEWVHINDSYERNISHIGSEKQDTIDELMVNSVAFDQSAIYNNEMLKIVDLQKMINETDDESQKENYKKRINDIINGVYNKKLEYMEDNSYIVEKNEKLKAEKKRIKRMIKLQGRGNY</sequence>
<evidence type="ECO:0000256" key="1">
    <source>
        <dbReference type="SAM" id="MobiDB-lite"/>
    </source>
</evidence>
<feature type="compositionally biased region" description="Low complexity" evidence="1">
    <location>
        <begin position="14"/>
        <end position="31"/>
    </location>
</feature>
<evidence type="ECO:0000313" key="2">
    <source>
        <dbReference type="EMBL" id="EPR78648.1"/>
    </source>
</evidence>
<evidence type="ECO:0000313" key="3">
    <source>
        <dbReference type="Proteomes" id="UP000014978"/>
    </source>
</evidence>
<dbReference type="Proteomes" id="UP000014978">
    <property type="component" value="Unassembled WGS sequence"/>
</dbReference>
<proteinExistence type="predicted"/>